<reference evidence="5" key="2">
    <citation type="submission" date="2010-04" db="EMBL/GenBank/DDBJ databases">
        <authorList>
            <person name="Buell R."/>
            <person name="Hamilton J."/>
            <person name="Hostetler J."/>
        </authorList>
    </citation>
    <scope>NUCLEOTIDE SEQUENCE [LARGE SCALE GENOMIC DNA]</scope>
    <source>
        <strain evidence="5">DAOM:BR144</strain>
    </source>
</reference>
<reference evidence="5" key="1">
    <citation type="journal article" date="2010" name="Genome Biol.">
        <title>Genome sequence of the necrotrophic plant pathogen Pythium ultimum reveals original pathogenicity mechanisms and effector repertoire.</title>
        <authorList>
            <person name="Levesque C.A."/>
            <person name="Brouwer H."/>
            <person name="Cano L."/>
            <person name="Hamilton J.P."/>
            <person name="Holt C."/>
            <person name="Huitema E."/>
            <person name="Raffaele S."/>
            <person name="Robideau G.P."/>
            <person name="Thines M."/>
            <person name="Win J."/>
            <person name="Zerillo M.M."/>
            <person name="Beakes G.W."/>
            <person name="Boore J.L."/>
            <person name="Busam D."/>
            <person name="Dumas B."/>
            <person name="Ferriera S."/>
            <person name="Fuerstenberg S.I."/>
            <person name="Gachon C.M."/>
            <person name="Gaulin E."/>
            <person name="Govers F."/>
            <person name="Grenville-Briggs L."/>
            <person name="Horner N."/>
            <person name="Hostetler J."/>
            <person name="Jiang R.H."/>
            <person name="Johnson J."/>
            <person name="Krajaejun T."/>
            <person name="Lin H."/>
            <person name="Meijer H.J."/>
            <person name="Moore B."/>
            <person name="Morris P."/>
            <person name="Phuntmart V."/>
            <person name="Puiu D."/>
            <person name="Shetty J."/>
            <person name="Stajich J.E."/>
            <person name="Tripathy S."/>
            <person name="Wawra S."/>
            <person name="van West P."/>
            <person name="Whitty B.R."/>
            <person name="Coutinho P.M."/>
            <person name="Henrissat B."/>
            <person name="Martin F."/>
            <person name="Thomas P.D."/>
            <person name="Tyler B.M."/>
            <person name="De Vries R.P."/>
            <person name="Kamoun S."/>
            <person name="Yandell M."/>
            <person name="Tisserat N."/>
            <person name="Buell C.R."/>
        </authorList>
    </citation>
    <scope>NUCLEOTIDE SEQUENCE</scope>
    <source>
        <strain evidence="5">DAOM:BR144</strain>
    </source>
</reference>
<dbReference type="eggNOG" id="KOG1267">
    <property type="taxonomic scope" value="Eukaryota"/>
</dbReference>
<dbReference type="AlphaFoldDB" id="K3WI43"/>
<dbReference type="VEuPathDB" id="FungiDB:PYU1_G004624"/>
<comment type="similarity">
    <text evidence="1">Belongs to the mTERF family.</text>
</comment>
<keyword evidence="5" id="KW-1185">Reference proteome</keyword>
<dbReference type="InParanoid" id="K3WI43"/>
<dbReference type="OMA" id="AKEPYIM"/>
<evidence type="ECO:0000256" key="2">
    <source>
        <dbReference type="ARBA" id="ARBA00022946"/>
    </source>
</evidence>
<organism evidence="4 5">
    <name type="scientific">Globisporangium ultimum (strain ATCC 200006 / CBS 805.95 / DAOM BR144)</name>
    <name type="common">Pythium ultimum</name>
    <dbReference type="NCBI Taxonomy" id="431595"/>
    <lineage>
        <taxon>Eukaryota</taxon>
        <taxon>Sar</taxon>
        <taxon>Stramenopiles</taxon>
        <taxon>Oomycota</taxon>
        <taxon>Peronosporomycetes</taxon>
        <taxon>Pythiales</taxon>
        <taxon>Pythiaceae</taxon>
        <taxon>Globisporangium</taxon>
    </lineage>
</organism>
<dbReference type="EnsemblProtists" id="PYU1_T004635">
    <property type="protein sequence ID" value="PYU1_T004635"/>
    <property type="gene ID" value="PYU1_G004624"/>
</dbReference>
<evidence type="ECO:0000313" key="5">
    <source>
        <dbReference type="Proteomes" id="UP000019132"/>
    </source>
</evidence>
<feature type="region of interest" description="Disordered" evidence="3">
    <location>
        <begin position="363"/>
        <end position="382"/>
    </location>
</feature>
<dbReference type="Pfam" id="PF02536">
    <property type="entry name" value="mTERF"/>
    <property type="match status" value="1"/>
</dbReference>
<evidence type="ECO:0000256" key="3">
    <source>
        <dbReference type="SAM" id="MobiDB-lite"/>
    </source>
</evidence>
<dbReference type="STRING" id="431595.K3WI43"/>
<sequence length="382" mass="43117">MLGMRSAAVRRTAHATQTARPSPLVAHPHDVEANVHVLTRRFSKLTVDKVMTKKQQDSCYSRIAAKLGKTALQLSMEAIDRTVLYLEGLGLSQRLALSAVAMHPMMSCYLPSTMDEKVDWLRANGVTGPFLLRAISRHPNILGVREEALSEVKEWYISQGVLPTKIPFMISVFPQAVSTNIHENLEPKRQFLMEQGLSQHQIVSVLQRSPQFMSLSIDRMEMKIKYLKKLGFSSDVITKVVANTPETLGLSIESIEAKLNVLTEILGTKEAAADAWSSRPRVIMYNSEQLKRAYKFLISVVGVPHERVAKNVGVLMRSVDRITRPRFEFLMDQQIMDRTDVVEKMFWILCSDHAFTERFPTYKGGGSGARREKSSEKRTKAL</sequence>
<dbReference type="HOGENOM" id="CLU_050479_0_0_1"/>
<dbReference type="SMART" id="SM00733">
    <property type="entry name" value="Mterf"/>
    <property type="match status" value="7"/>
</dbReference>
<dbReference type="Proteomes" id="UP000019132">
    <property type="component" value="Unassembled WGS sequence"/>
</dbReference>
<dbReference type="InterPro" id="IPR003690">
    <property type="entry name" value="MTERF"/>
</dbReference>
<reference evidence="4" key="3">
    <citation type="submission" date="2015-02" db="UniProtKB">
        <authorList>
            <consortium name="EnsemblProtists"/>
        </authorList>
    </citation>
    <scope>IDENTIFICATION</scope>
    <source>
        <strain evidence="4">DAOM BR144</strain>
    </source>
</reference>
<evidence type="ECO:0000256" key="1">
    <source>
        <dbReference type="ARBA" id="ARBA00007692"/>
    </source>
</evidence>
<dbReference type="InterPro" id="IPR038538">
    <property type="entry name" value="MTERF_sf"/>
</dbReference>
<dbReference type="PANTHER" id="PTHR13068">
    <property type="entry name" value="CGI-12 PROTEIN-RELATED"/>
    <property type="match status" value="1"/>
</dbReference>
<dbReference type="GO" id="GO:0003676">
    <property type="term" value="F:nucleic acid binding"/>
    <property type="evidence" value="ECO:0007669"/>
    <property type="project" value="InterPro"/>
</dbReference>
<dbReference type="EMBL" id="GL376631">
    <property type="status" value="NOT_ANNOTATED_CDS"/>
    <property type="molecule type" value="Genomic_DNA"/>
</dbReference>
<protein>
    <submittedName>
        <fullName evidence="4">Uncharacterized protein</fullName>
    </submittedName>
</protein>
<proteinExistence type="inferred from homology"/>
<feature type="compositionally biased region" description="Basic and acidic residues" evidence="3">
    <location>
        <begin position="369"/>
        <end position="382"/>
    </location>
</feature>
<dbReference type="PANTHER" id="PTHR13068:SF173">
    <property type="entry name" value="EMB|CAB62602.1"/>
    <property type="match status" value="1"/>
</dbReference>
<name>K3WI43_GLOUD</name>
<dbReference type="Gene3D" id="1.25.70.10">
    <property type="entry name" value="Transcription termination factor 3, mitochondrial"/>
    <property type="match status" value="1"/>
</dbReference>
<accession>K3WI43</accession>
<evidence type="ECO:0000313" key="4">
    <source>
        <dbReference type="EnsemblProtists" id="PYU1_T004635"/>
    </source>
</evidence>
<keyword evidence="2" id="KW-0809">Transit peptide</keyword>